<accession>A0AAN7VAH9</accession>
<evidence type="ECO:0000256" key="4">
    <source>
        <dbReference type="ARBA" id="ARBA00022833"/>
    </source>
</evidence>
<dbReference type="EMBL" id="JAVRBK010000007">
    <property type="protein sequence ID" value="KAK5641921.1"/>
    <property type="molecule type" value="Genomic_DNA"/>
</dbReference>
<dbReference type="GO" id="GO:0004222">
    <property type="term" value="F:metalloendopeptidase activity"/>
    <property type="evidence" value="ECO:0007669"/>
    <property type="project" value="UniProtKB-UniRule"/>
</dbReference>
<keyword evidence="5 6" id="KW-0482">Metalloprotease</keyword>
<comment type="caution">
    <text evidence="6">Lacks conserved residue(s) required for the propagation of feature annotation.</text>
</comment>
<dbReference type="PRINTS" id="PR00480">
    <property type="entry name" value="ASTACIN"/>
</dbReference>
<dbReference type="Proteomes" id="UP001329430">
    <property type="component" value="Chromosome 7"/>
</dbReference>
<dbReference type="CDD" id="cd04280">
    <property type="entry name" value="ZnMc_astacin_like"/>
    <property type="match status" value="1"/>
</dbReference>
<evidence type="ECO:0000256" key="5">
    <source>
        <dbReference type="ARBA" id="ARBA00023049"/>
    </source>
</evidence>
<dbReference type="PROSITE" id="PS51864">
    <property type="entry name" value="ASTACIN"/>
    <property type="match status" value="1"/>
</dbReference>
<proteinExistence type="predicted"/>
<keyword evidence="3 6" id="KW-0378">Hydrolase</keyword>
<comment type="caution">
    <text evidence="9">The sequence shown here is derived from an EMBL/GenBank/DDBJ whole genome shotgun (WGS) entry which is preliminary data.</text>
</comment>
<dbReference type="Gene3D" id="3.40.390.10">
    <property type="entry name" value="Collagenase (Catalytic Domain)"/>
    <property type="match status" value="1"/>
</dbReference>
<dbReference type="SMART" id="SM00235">
    <property type="entry name" value="ZnMc"/>
    <property type="match status" value="1"/>
</dbReference>
<keyword evidence="10" id="KW-1185">Reference proteome</keyword>
<dbReference type="InterPro" id="IPR006026">
    <property type="entry name" value="Peptidase_Metallo"/>
</dbReference>
<evidence type="ECO:0000256" key="3">
    <source>
        <dbReference type="ARBA" id="ARBA00022801"/>
    </source>
</evidence>
<keyword evidence="2 6" id="KW-0479">Metal-binding</keyword>
<evidence type="ECO:0000256" key="6">
    <source>
        <dbReference type="PROSITE-ProRule" id="PRU01211"/>
    </source>
</evidence>
<dbReference type="GO" id="GO:0006508">
    <property type="term" value="P:proteolysis"/>
    <property type="evidence" value="ECO:0007669"/>
    <property type="project" value="UniProtKB-KW"/>
</dbReference>
<reference evidence="9 10" key="1">
    <citation type="journal article" date="2024" name="Insects">
        <title>An Improved Chromosome-Level Genome Assembly of the Firefly Pyrocoelia pectoralis.</title>
        <authorList>
            <person name="Fu X."/>
            <person name="Meyer-Rochow V.B."/>
            <person name="Ballantyne L."/>
            <person name="Zhu X."/>
        </authorList>
    </citation>
    <scope>NUCLEOTIDE SEQUENCE [LARGE SCALE GENOMIC DNA]</scope>
    <source>
        <strain evidence="9">XCY_ONT2</strain>
    </source>
</reference>
<dbReference type="InterPro" id="IPR001506">
    <property type="entry name" value="Peptidase_M12A"/>
</dbReference>
<evidence type="ECO:0000256" key="1">
    <source>
        <dbReference type="ARBA" id="ARBA00022670"/>
    </source>
</evidence>
<protein>
    <recommendedName>
        <fullName evidence="7">Metalloendopeptidase</fullName>
        <ecNumber evidence="7">3.4.24.-</ecNumber>
    </recommendedName>
</protein>
<evidence type="ECO:0000256" key="7">
    <source>
        <dbReference type="RuleBase" id="RU361183"/>
    </source>
</evidence>
<dbReference type="AlphaFoldDB" id="A0AAN7VAH9"/>
<dbReference type="EC" id="3.4.24.-" evidence="7"/>
<feature type="binding site" evidence="6">
    <location>
        <position position="133"/>
    </location>
    <ligand>
        <name>Zn(2+)</name>
        <dbReference type="ChEBI" id="CHEBI:29105"/>
        <note>catalytic</note>
    </ligand>
</feature>
<dbReference type="InterPro" id="IPR024079">
    <property type="entry name" value="MetalloPept_cat_dom_sf"/>
</dbReference>
<feature type="binding site" evidence="6">
    <location>
        <position position="143"/>
    </location>
    <ligand>
        <name>Zn(2+)</name>
        <dbReference type="ChEBI" id="CHEBI:29105"/>
        <note>catalytic</note>
    </ligand>
</feature>
<dbReference type="GO" id="GO:0008270">
    <property type="term" value="F:zinc ion binding"/>
    <property type="evidence" value="ECO:0007669"/>
    <property type="project" value="UniProtKB-UniRule"/>
</dbReference>
<keyword evidence="4 6" id="KW-0862">Zinc</keyword>
<evidence type="ECO:0000259" key="8">
    <source>
        <dbReference type="PROSITE" id="PS51864"/>
    </source>
</evidence>
<evidence type="ECO:0000313" key="10">
    <source>
        <dbReference type="Proteomes" id="UP001329430"/>
    </source>
</evidence>
<name>A0AAN7VAH9_9COLE</name>
<gene>
    <name evidence="9" type="ORF">RI129_010468</name>
</gene>
<keyword evidence="1 6" id="KW-0645">Protease</keyword>
<dbReference type="SUPFAM" id="SSF55486">
    <property type="entry name" value="Metalloproteases ('zincins'), catalytic domain"/>
    <property type="match status" value="1"/>
</dbReference>
<dbReference type="Pfam" id="PF01400">
    <property type="entry name" value="Astacin"/>
    <property type="match status" value="1"/>
</dbReference>
<dbReference type="PANTHER" id="PTHR10127">
    <property type="entry name" value="DISCOIDIN, CUB, EGF, LAMININ , AND ZINC METALLOPROTEASE DOMAIN CONTAINING"/>
    <property type="match status" value="1"/>
</dbReference>
<feature type="binding site" evidence="6">
    <location>
        <position position="137"/>
    </location>
    <ligand>
        <name>Zn(2+)</name>
        <dbReference type="ChEBI" id="CHEBI:29105"/>
        <note>catalytic</note>
    </ligand>
</feature>
<comment type="cofactor">
    <cofactor evidence="6 7">
        <name>Zn(2+)</name>
        <dbReference type="ChEBI" id="CHEBI:29105"/>
    </cofactor>
    <text evidence="6 7">Binds 1 zinc ion per subunit.</text>
</comment>
<sequence length="256" mass="29360">MITTAILCLQPLTPTTGMKRNPWQYSGKFEGDMIFSNKRNALTNLNFRWPNGKVCYYIPSNFPDWQKNMIKRAFANGLSGTCVQAVECRNCCGGDYVSITNDKKGCYATVGRTGGAQELNLATNCWYEYVILHEFLHTLGLWHQQNVPNRDNYVQVFLENVIDVEQYNFKKFTSRYVTSFGQRYDYCSLMHYDEFAFSKNGLATIRATRVSMNIIKIVNTFTFDFQSWNCPQGIGRATGLSPIDRNKINTMYCNSG</sequence>
<feature type="domain" description="Peptidase M12A" evidence="8">
    <location>
        <begin position="40"/>
        <end position="254"/>
    </location>
</feature>
<feature type="active site" evidence="6">
    <location>
        <position position="134"/>
    </location>
</feature>
<evidence type="ECO:0000313" key="9">
    <source>
        <dbReference type="EMBL" id="KAK5641921.1"/>
    </source>
</evidence>
<dbReference type="PANTHER" id="PTHR10127:SF780">
    <property type="entry name" value="METALLOENDOPEPTIDASE"/>
    <property type="match status" value="1"/>
</dbReference>
<dbReference type="InterPro" id="IPR034035">
    <property type="entry name" value="Astacin-like_dom"/>
</dbReference>
<organism evidence="9 10">
    <name type="scientific">Pyrocoelia pectoralis</name>
    <dbReference type="NCBI Taxonomy" id="417401"/>
    <lineage>
        <taxon>Eukaryota</taxon>
        <taxon>Metazoa</taxon>
        <taxon>Ecdysozoa</taxon>
        <taxon>Arthropoda</taxon>
        <taxon>Hexapoda</taxon>
        <taxon>Insecta</taxon>
        <taxon>Pterygota</taxon>
        <taxon>Neoptera</taxon>
        <taxon>Endopterygota</taxon>
        <taxon>Coleoptera</taxon>
        <taxon>Polyphaga</taxon>
        <taxon>Elateriformia</taxon>
        <taxon>Elateroidea</taxon>
        <taxon>Lampyridae</taxon>
        <taxon>Lampyrinae</taxon>
        <taxon>Pyrocoelia</taxon>
    </lineage>
</organism>
<evidence type="ECO:0000256" key="2">
    <source>
        <dbReference type="ARBA" id="ARBA00022723"/>
    </source>
</evidence>